<evidence type="ECO:0000313" key="4">
    <source>
        <dbReference type="EMBL" id="CAF2092857.1"/>
    </source>
</evidence>
<protein>
    <recommendedName>
        <fullName evidence="2">NAD(P)-binding domain-containing protein</fullName>
    </recommendedName>
</protein>
<feature type="compositionally biased region" description="Basic and acidic residues" evidence="1">
    <location>
        <begin position="31"/>
        <end position="42"/>
    </location>
</feature>
<evidence type="ECO:0000256" key="1">
    <source>
        <dbReference type="SAM" id="MobiDB-lite"/>
    </source>
</evidence>
<dbReference type="EMBL" id="CAJNOV010014525">
    <property type="protein sequence ID" value="CAF1551979.1"/>
    <property type="molecule type" value="Genomic_DNA"/>
</dbReference>
<comment type="caution">
    <text evidence="3">The sequence shown here is derived from an EMBL/GenBank/DDBJ whole genome shotgun (WGS) entry which is preliminary data.</text>
</comment>
<dbReference type="EMBL" id="CAJNRE010010580">
    <property type="protein sequence ID" value="CAF2092857.1"/>
    <property type="molecule type" value="Genomic_DNA"/>
</dbReference>
<feature type="domain" description="NAD(P)-binding" evidence="2">
    <location>
        <begin position="144"/>
        <end position="294"/>
    </location>
</feature>
<dbReference type="PANTHER" id="PTHR14097:SF8">
    <property type="entry name" value="NAD(P)-BINDING DOMAIN-CONTAINING PROTEIN"/>
    <property type="match status" value="1"/>
</dbReference>
<evidence type="ECO:0000313" key="3">
    <source>
        <dbReference type="EMBL" id="CAF1551979.1"/>
    </source>
</evidence>
<dbReference type="Pfam" id="PF13460">
    <property type="entry name" value="NAD_binding_10"/>
    <property type="match status" value="1"/>
</dbReference>
<gene>
    <name evidence="3" type="ORF">CJN711_LOCUS30472</name>
    <name evidence="4" type="ORF">MBJ925_LOCUS20839</name>
</gene>
<dbReference type="Gene3D" id="3.40.50.720">
    <property type="entry name" value="NAD(P)-binding Rossmann-like Domain"/>
    <property type="match status" value="1"/>
</dbReference>
<dbReference type="InterPro" id="IPR036291">
    <property type="entry name" value="NAD(P)-bd_dom_sf"/>
</dbReference>
<dbReference type="GO" id="GO:0003824">
    <property type="term" value="F:catalytic activity"/>
    <property type="evidence" value="ECO:0007669"/>
    <property type="project" value="UniProtKB-ARBA"/>
</dbReference>
<organism evidence="3 5">
    <name type="scientific">Rotaria magnacalcarata</name>
    <dbReference type="NCBI Taxonomy" id="392030"/>
    <lineage>
        <taxon>Eukaryota</taxon>
        <taxon>Metazoa</taxon>
        <taxon>Spiralia</taxon>
        <taxon>Gnathifera</taxon>
        <taxon>Rotifera</taxon>
        <taxon>Eurotatoria</taxon>
        <taxon>Bdelloidea</taxon>
        <taxon>Philodinida</taxon>
        <taxon>Philodinidae</taxon>
        <taxon>Rotaria</taxon>
    </lineage>
</organism>
<dbReference type="Proteomes" id="UP000663824">
    <property type="component" value="Unassembled WGS sequence"/>
</dbReference>
<dbReference type="SUPFAM" id="SSF51735">
    <property type="entry name" value="NAD(P)-binding Rossmann-fold domains"/>
    <property type="match status" value="1"/>
</dbReference>
<name>A0A815X613_9BILA</name>
<evidence type="ECO:0000259" key="2">
    <source>
        <dbReference type="Pfam" id="PF13460"/>
    </source>
</evidence>
<sequence>MSFFNLTFMGYGNRFKSLKRLESTSTESDSTELRKVPTGEQKTALEKQLARELAGDMQSREWTPSAVSNLNYHTLRTMHVRGDKDPNQNTRRPMTAAQEIGWWTKDEPLKTKEPWTQEKRHVHAQSEMTKFVDDMLIMKIIIFGANGAVGSECVRQSIEDTNIEHVTTITRRPLDKNIISDKHTNVSHTDFLDYTPLLNLFENHQACIWALGTSQNTVNETEYIKITHDYTLAAAKSIANVNPAMRFIFISGMGADPMEQSRFLFGRIKGKTENDLVKESGLKEIYTVRPAVIIFTEQTPNKPWYERALAPTLHVFKVIKPAWVITSIGLSRAILYLVKNGHHATLFENQDLRNIISENHLLE</sequence>
<dbReference type="AlphaFoldDB" id="A0A815X613"/>
<feature type="region of interest" description="Disordered" evidence="1">
    <location>
        <begin position="21"/>
        <end position="42"/>
    </location>
</feature>
<dbReference type="Pfam" id="PF22593">
    <property type="entry name" value="SPMIP11"/>
    <property type="match status" value="1"/>
</dbReference>
<dbReference type="PANTHER" id="PTHR14097">
    <property type="entry name" value="OXIDOREDUCTASE HTATIP2"/>
    <property type="match status" value="1"/>
</dbReference>
<reference evidence="3" key="1">
    <citation type="submission" date="2021-02" db="EMBL/GenBank/DDBJ databases">
        <authorList>
            <person name="Nowell W R."/>
        </authorList>
    </citation>
    <scope>NUCLEOTIDE SEQUENCE</scope>
</reference>
<proteinExistence type="predicted"/>
<dbReference type="Proteomes" id="UP000663855">
    <property type="component" value="Unassembled WGS sequence"/>
</dbReference>
<dbReference type="InterPro" id="IPR016040">
    <property type="entry name" value="NAD(P)-bd_dom"/>
</dbReference>
<accession>A0A815X613</accession>
<evidence type="ECO:0000313" key="5">
    <source>
        <dbReference type="Proteomes" id="UP000663855"/>
    </source>
</evidence>